<dbReference type="VEuPathDB" id="FungiDB:VP01_137g2"/>
<protein>
    <submittedName>
        <fullName evidence="3">Uncharacterized protein</fullName>
    </submittedName>
</protein>
<keyword evidence="4" id="KW-1185">Reference proteome</keyword>
<feature type="compositionally biased region" description="Polar residues" evidence="1">
    <location>
        <begin position="596"/>
        <end position="606"/>
    </location>
</feature>
<evidence type="ECO:0000313" key="4">
    <source>
        <dbReference type="Proteomes" id="UP000037035"/>
    </source>
</evidence>
<dbReference type="EMBL" id="LAVV01004221">
    <property type="protein sequence ID" value="KNZ61605.1"/>
    <property type="molecule type" value="Genomic_DNA"/>
</dbReference>
<dbReference type="AlphaFoldDB" id="A0A0L6VNB3"/>
<feature type="transmembrane region" description="Helical" evidence="2">
    <location>
        <begin position="157"/>
        <end position="181"/>
    </location>
</feature>
<feature type="transmembrane region" description="Helical" evidence="2">
    <location>
        <begin position="231"/>
        <end position="252"/>
    </location>
</feature>
<name>A0A0L6VNB3_9BASI</name>
<evidence type="ECO:0000256" key="1">
    <source>
        <dbReference type="SAM" id="MobiDB-lite"/>
    </source>
</evidence>
<evidence type="ECO:0000313" key="3">
    <source>
        <dbReference type="EMBL" id="KNZ61605.1"/>
    </source>
</evidence>
<keyword evidence="2" id="KW-1133">Transmembrane helix</keyword>
<reference evidence="3 4" key="1">
    <citation type="submission" date="2015-08" db="EMBL/GenBank/DDBJ databases">
        <title>Next Generation Sequencing and Analysis of the Genome of Puccinia sorghi L Schw, the Causal Agent of Maize Common Rust.</title>
        <authorList>
            <person name="Rochi L."/>
            <person name="Burguener G."/>
            <person name="Darino M."/>
            <person name="Turjanski A."/>
            <person name="Kreff E."/>
            <person name="Dieguez M.J."/>
            <person name="Sacco F."/>
        </authorList>
    </citation>
    <scope>NUCLEOTIDE SEQUENCE [LARGE SCALE GENOMIC DNA]</scope>
    <source>
        <strain evidence="3 4">RO10H11247</strain>
    </source>
</reference>
<sequence>MNATCIHETPIWRLKASETQSKINLGTVPNAEPPCCCISYKVVHGEVEGHGIISNCSYCRGNLRIVHMVEGKCSGVSNLNRMMGDFHSVGWAVLTRAHDFMKNAEYQEIFFEFSTPLGMEILREACLEVAKFLQNGGTQIKGWFLMINFLCSNNLDLLLVLCVSSHWSILMHCMCLLFILFQMWTQNHKQLSYSFFLQGLLTIHRTFLKIPCQTSTLNNILVTFPYLQSNNMISCHFGNYLLWIVLIAWALIRSAPQWGPRFHSLKVISAHFVLLLQQHTLTCKIHSRGLCTILCELLQVKQVCLTEIQGEASKIFLSQTGLLAVCYIFLSQYSLNQTNVAPGQLEMLFLARPCMETAGICPNVAAEYWYIVTVSCSFSWEKKWGTGSCCCRMWRRGGHLPMFPRMCSWAEPASRSGLWPSSSMPWSCELLVGCTCKVRQRKLSVETLGQVSKCNPKGLDDSQGEGFNELDGLFQSFVFSHCFYRLFQLAASLRSVWIAWANASPAPQGLSGESVSLLYSFYARVRWVMGECAGHYVSRLCPSPRTKKKKKKNRLNPTKTTFLTGTKRPFAISLKDYHHLHLYQTLPKKQKKRADITTSTKYTLDTQPRRNYHPLPSSHKQTESFRHSVSRDSPAPNRISFLLN</sequence>
<comment type="caution">
    <text evidence="3">The sequence shown here is derived from an EMBL/GenBank/DDBJ whole genome shotgun (WGS) entry which is preliminary data.</text>
</comment>
<gene>
    <name evidence="3" type="ORF">VP01_137g2</name>
</gene>
<feature type="region of interest" description="Disordered" evidence="1">
    <location>
        <begin position="591"/>
        <end position="644"/>
    </location>
</feature>
<organism evidence="3 4">
    <name type="scientific">Puccinia sorghi</name>
    <dbReference type="NCBI Taxonomy" id="27349"/>
    <lineage>
        <taxon>Eukaryota</taxon>
        <taxon>Fungi</taxon>
        <taxon>Dikarya</taxon>
        <taxon>Basidiomycota</taxon>
        <taxon>Pucciniomycotina</taxon>
        <taxon>Pucciniomycetes</taxon>
        <taxon>Pucciniales</taxon>
        <taxon>Pucciniaceae</taxon>
        <taxon>Puccinia</taxon>
    </lineage>
</organism>
<dbReference type="Proteomes" id="UP000037035">
    <property type="component" value="Unassembled WGS sequence"/>
</dbReference>
<proteinExistence type="predicted"/>
<keyword evidence="2" id="KW-0812">Transmembrane</keyword>
<keyword evidence="2" id="KW-0472">Membrane</keyword>
<feature type="compositionally biased region" description="Basic and acidic residues" evidence="1">
    <location>
        <begin position="620"/>
        <end position="630"/>
    </location>
</feature>
<evidence type="ECO:0000256" key="2">
    <source>
        <dbReference type="SAM" id="Phobius"/>
    </source>
</evidence>
<accession>A0A0L6VNB3</accession>